<dbReference type="Pfam" id="PF01594">
    <property type="entry name" value="AI-2E_transport"/>
    <property type="match status" value="1"/>
</dbReference>
<dbReference type="OrthoDB" id="137390at2157"/>
<dbReference type="InParanoid" id="Q5JE93"/>
<dbReference type="GO" id="GO:0016020">
    <property type="term" value="C:membrane"/>
    <property type="evidence" value="ECO:0007669"/>
    <property type="project" value="UniProtKB-SubCell"/>
</dbReference>
<comment type="subcellular location">
    <subcellularLocation>
        <location evidence="1">Membrane</location>
        <topology evidence="1">Multi-pass membrane protein</topology>
    </subcellularLocation>
</comment>
<dbReference type="EMBL" id="AP006878">
    <property type="protein sequence ID" value="BAD85351.1"/>
    <property type="molecule type" value="Genomic_DNA"/>
</dbReference>
<dbReference type="Proteomes" id="UP000000536">
    <property type="component" value="Chromosome"/>
</dbReference>
<dbReference type="HOGENOM" id="CLU_041771_2_0_2"/>
<dbReference type="STRING" id="69014.TK1162"/>
<dbReference type="KEGG" id="tko:TK1162"/>
<feature type="transmembrane region" description="Helical" evidence="6">
    <location>
        <begin position="124"/>
        <end position="150"/>
    </location>
</feature>
<evidence type="ECO:0000256" key="5">
    <source>
        <dbReference type="ARBA" id="ARBA00023136"/>
    </source>
</evidence>
<dbReference type="PATRIC" id="fig|69014.16.peg.1137"/>
<keyword evidence="4 6" id="KW-1133">Transmembrane helix</keyword>
<feature type="transmembrane region" description="Helical" evidence="6">
    <location>
        <begin position="284"/>
        <end position="307"/>
    </location>
</feature>
<dbReference type="EnsemblBacteria" id="BAD85351">
    <property type="protein sequence ID" value="BAD85351"/>
    <property type="gene ID" value="TK1162"/>
</dbReference>
<feature type="transmembrane region" description="Helical" evidence="6">
    <location>
        <begin position="23"/>
        <end position="43"/>
    </location>
</feature>
<dbReference type="PANTHER" id="PTHR21716:SF71">
    <property type="entry name" value="TRANSPORT PROTEIN MJ1177-RELATED"/>
    <property type="match status" value="1"/>
</dbReference>
<sequence length="330" mass="35843">MRVETAVWVAVSLGVLYLTWETISPILSPIIIAATTAYILYPVHERLEGKIGGRWSALTLTGILTVVSLLFVFGFALLINDVKYSLANYVDTFVGWLLGLNLPPSAYEVLQRISLGISQRFNSYVLGYTYSLPTLLLQVIVTVFSFYGILVNADAIKQEVYSLIPPTNRDLARKLIDSGAETLHIVLRGWLLVGVGKGILMALFFRVFGISDVGGAVAAGILTVVIELLPVVGGWIVWVGGVAYLINQGHILSGVLLAVLGFSLVSPLPDILLRDKISRLKWGVNAIISLLGFIGGYIAFGFVGIIIGPVSLGLLKTLVEEWKEIKERTS</sequence>
<feature type="transmembrane region" description="Helical" evidence="6">
    <location>
        <begin position="250"/>
        <end position="272"/>
    </location>
</feature>
<evidence type="ECO:0000256" key="4">
    <source>
        <dbReference type="ARBA" id="ARBA00022989"/>
    </source>
</evidence>
<proteinExistence type="inferred from homology"/>
<evidence type="ECO:0000256" key="6">
    <source>
        <dbReference type="SAM" id="Phobius"/>
    </source>
</evidence>
<evidence type="ECO:0000256" key="1">
    <source>
        <dbReference type="ARBA" id="ARBA00004141"/>
    </source>
</evidence>
<feature type="transmembrane region" description="Helical" evidence="6">
    <location>
        <begin position="185"/>
        <end position="205"/>
    </location>
</feature>
<dbReference type="AlphaFoldDB" id="Q5JE93"/>
<accession>Q5JE93</accession>
<feature type="transmembrane region" description="Helical" evidence="6">
    <location>
        <begin position="217"/>
        <end position="238"/>
    </location>
</feature>
<evidence type="ECO:0000313" key="8">
    <source>
        <dbReference type="Proteomes" id="UP000000536"/>
    </source>
</evidence>
<dbReference type="PANTHER" id="PTHR21716">
    <property type="entry name" value="TRANSMEMBRANE PROTEIN"/>
    <property type="match status" value="1"/>
</dbReference>
<dbReference type="GeneID" id="78447677"/>
<evidence type="ECO:0000256" key="3">
    <source>
        <dbReference type="ARBA" id="ARBA00022692"/>
    </source>
</evidence>
<name>Q5JE93_THEKO</name>
<comment type="similarity">
    <text evidence="2">Belongs to the autoinducer-2 exporter (AI-2E) (TC 2.A.86) family.</text>
</comment>
<protein>
    <submittedName>
        <fullName evidence="7">Hypothetical membrane protein, conserved, DUF20 family</fullName>
    </submittedName>
</protein>
<dbReference type="PhylomeDB" id="Q5JE93"/>
<evidence type="ECO:0000256" key="2">
    <source>
        <dbReference type="ARBA" id="ARBA00009773"/>
    </source>
</evidence>
<keyword evidence="8" id="KW-1185">Reference proteome</keyword>
<dbReference type="eggNOG" id="arCOG02642">
    <property type="taxonomic scope" value="Archaea"/>
</dbReference>
<dbReference type="InterPro" id="IPR002549">
    <property type="entry name" value="AI-2E-like"/>
</dbReference>
<dbReference type="FunCoup" id="Q5JE93">
    <property type="interactions" value="1"/>
</dbReference>
<keyword evidence="5 6" id="KW-0472">Membrane</keyword>
<keyword evidence="3 6" id="KW-0812">Transmembrane</keyword>
<reference evidence="7 8" key="1">
    <citation type="journal article" date="2005" name="Genome Res.">
        <title>Complete genome sequence of the hyperthermophilic archaeon Thermococcus kodakaraensis KOD1 and comparison with Pyrococcus genomes.</title>
        <authorList>
            <person name="Fukui T."/>
            <person name="Atomi H."/>
            <person name="Kanai T."/>
            <person name="Matsumi R."/>
            <person name="Fujiwara S."/>
            <person name="Imanaka T."/>
        </authorList>
    </citation>
    <scope>NUCLEOTIDE SEQUENCE [LARGE SCALE GENOMIC DNA]</scope>
    <source>
        <strain evidence="8">ATCC BAA-918 / JCM 12380 / KOD1</strain>
    </source>
</reference>
<gene>
    <name evidence="7" type="ordered locus">TK1162</name>
</gene>
<organism evidence="7 8">
    <name type="scientific">Thermococcus kodakarensis (strain ATCC BAA-918 / JCM 12380 / KOD1)</name>
    <name type="common">Pyrococcus kodakaraensis (strain KOD1)</name>
    <dbReference type="NCBI Taxonomy" id="69014"/>
    <lineage>
        <taxon>Archaea</taxon>
        <taxon>Methanobacteriati</taxon>
        <taxon>Methanobacteriota</taxon>
        <taxon>Thermococci</taxon>
        <taxon>Thermococcales</taxon>
        <taxon>Thermococcaceae</taxon>
        <taxon>Thermococcus</taxon>
    </lineage>
</organism>
<evidence type="ECO:0000313" key="7">
    <source>
        <dbReference type="EMBL" id="BAD85351.1"/>
    </source>
</evidence>
<feature type="transmembrane region" description="Helical" evidence="6">
    <location>
        <begin position="55"/>
        <end position="79"/>
    </location>
</feature>
<dbReference type="RefSeq" id="WP_011250113.1">
    <property type="nucleotide sequence ID" value="NC_006624.1"/>
</dbReference>